<keyword evidence="1" id="KW-0472">Membrane</keyword>
<evidence type="ECO:0000256" key="1">
    <source>
        <dbReference type="SAM" id="Phobius"/>
    </source>
</evidence>
<feature type="transmembrane region" description="Helical" evidence="1">
    <location>
        <begin position="137"/>
        <end position="157"/>
    </location>
</feature>
<proteinExistence type="predicted"/>
<evidence type="ECO:0000313" key="3">
    <source>
        <dbReference type="Proteomes" id="UP001600888"/>
    </source>
</evidence>
<dbReference type="EMBL" id="JBAWTH010000083">
    <property type="protein sequence ID" value="KAL2278771.1"/>
    <property type="molecule type" value="Genomic_DNA"/>
</dbReference>
<dbReference type="Proteomes" id="UP001600888">
    <property type="component" value="Unassembled WGS sequence"/>
</dbReference>
<sequence>MHRRCCAQGGNGALETAAVLLNALVRKLDESAALSEDDIGAVFAEAVFAEAQARRLARAGSSLEQGRRTSSVSMRDTLPSRLFVHCLLPWFGDRIIVWLAVRHAETGPVVDGLPLPSRHGVTLPHASTVKKPRGGKVLWGLRAIGVALVVVLLYSSGSRGRPDSLAMLFSHL</sequence>
<keyword evidence="1" id="KW-0812">Transmembrane</keyword>
<gene>
    <name evidence="2" type="ORF">FJTKL_14220</name>
</gene>
<keyword evidence="1" id="KW-1133">Transmembrane helix</keyword>
<protein>
    <submittedName>
        <fullName evidence="2">Uncharacterized protein</fullName>
    </submittedName>
</protein>
<reference evidence="2 3" key="1">
    <citation type="submission" date="2024-03" db="EMBL/GenBank/DDBJ databases">
        <title>A high-quality draft genome sequence of Diaporthe vaccinii, a causative agent of upright dieback and viscid rot disease in cranberry plants.</title>
        <authorList>
            <person name="Sarrasin M."/>
            <person name="Lang B.F."/>
            <person name="Burger G."/>
        </authorList>
    </citation>
    <scope>NUCLEOTIDE SEQUENCE [LARGE SCALE GENOMIC DNA]</scope>
    <source>
        <strain evidence="2 3">IS7</strain>
    </source>
</reference>
<keyword evidence="3" id="KW-1185">Reference proteome</keyword>
<comment type="caution">
    <text evidence="2">The sequence shown here is derived from an EMBL/GenBank/DDBJ whole genome shotgun (WGS) entry which is preliminary data.</text>
</comment>
<name>A0ABR4E8T8_9PEZI</name>
<evidence type="ECO:0000313" key="2">
    <source>
        <dbReference type="EMBL" id="KAL2278771.1"/>
    </source>
</evidence>
<accession>A0ABR4E8T8</accession>
<organism evidence="2 3">
    <name type="scientific">Diaporthe vaccinii</name>
    <dbReference type="NCBI Taxonomy" id="105482"/>
    <lineage>
        <taxon>Eukaryota</taxon>
        <taxon>Fungi</taxon>
        <taxon>Dikarya</taxon>
        <taxon>Ascomycota</taxon>
        <taxon>Pezizomycotina</taxon>
        <taxon>Sordariomycetes</taxon>
        <taxon>Sordariomycetidae</taxon>
        <taxon>Diaporthales</taxon>
        <taxon>Diaporthaceae</taxon>
        <taxon>Diaporthe</taxon>
        <taxon>Diaporthe eres species complex</taxon>
    </lineage>
</organism>